<gene>
    <name evidence="2" type="ORF">DB313_05695</name>
</gene>
<evidence type="ECO:0000256" key="1">
    <source>
        <dbReference type="SAM" id="Phobius"/>
    </source>
</evidence>
<evidence type="ECO:0000313" key="3">
    <source>
        <dbReference type="Proteomes" id="UP000275571"/>
    </source>
</evidence>
<dbReference type="RefSeq" id="WP_120104913.1">
    <property type="nucleotide sequence ID" value="NZ_CP028888.1"/>
</dbReference>
<keyword evidence="1" id="KW-0472">Membrane</keyword>
<keyword evidence="1" id="KW-0812">Transmembrane</keyword>
<sequence length="67" mass="7897">MVDLVTLLGLFLSFLSLIFCLLILSLNIRKILLKVDKKHRQQKEYLKRLKEFEYLVKGSTKNTINSK</sequence>
<proteinExistence type="predicted"/>
<organism evidence="2 3">
    <name type="scientific">Borrelia turcica IST7</name>
    <dbReference type="NCBI Taxonomy" id="1104446"/>
    <lineage>
        <taxon>Bacteria</taxon>
        <taxon>Pseudomonadati</taxon>
        <taxon>Spirochaetota</taxon>
        <taxon>Spirochaetia</taxon>
        <taxon>Spirochaetales</taxon>
        <taxon>Borreliaceae</taxon>
        <taxon>Borrelia</taxon>
    </lineage>
</organism>
<accession>A0A386PP62</accession>
<keyword evidence="1" id="KW-1133">Transmembrane helix</keyword>
<evidence type="ECO:0000313" key="2">
    <source>
        <dbReference type="EMBL" id="AYE36992.1"/>
    </source>
</evidence>
<geneLocation type="plasmid" evidence="2 3">
    <name>cp33</name>
</geneLocation>
<keyword evidence="3" id="KW-1185">Reference proteome</keyword>
<reference evidence="2 3" key="1">
    <citation type="journal article" date="2018" name="Infect. Genet. Evol.">
        <title>Genome-wide analysis of Borrelia turcica and 'Candidatus Borrelia tachyglossi' shows relapsing fever-like genomes with unique genomic links to Lyme disease Borrelia.</title>
        <authorList>
            <person name="Gofton A.W."/>
            <person name="Margos G."/>
            <person name="Fingerle V."/>
            <person name="Hepner S."/>
            <person name="Loh S.M."/>
            <person name="Ryan U."/>
            <person name="Irwin P."/>
            <person name="Oskam C.L."/>
        </authorList>
    </citation>
    <scope>NUCLEOTIDE SEQUENCE [LARGE SCALE GENOMIC DNA]</scope>
    <source>
        <strain evidence="2 3">IST7</strain>
        <plasmid evidence="2">cp33</plasmid>
    </source>
</reference>
<name>A0A386PP62_9SPIR</name>
<keyword evidence="2" id="KW-0614">Plasmid</keyword>
<protein>
    <submittedName>
        <fullName evidence="2">Uncharacterized protein</fullName>
    </submittedName>
</protein>
<dbReference type="AlphaFoldDB" id="A0A386PP62"/>
<dbReference type="EMBL" id="CP028888">
    <property type="protein sequence ID" value="AYE36992.1"/>
    <property type="molecule type" value="Genomic_DNA"/>
</dbReference>
<dbReference type="KEGG" id="btur:DB313_05695"/>
<feature type="transmembrane region" description="Helical" evidence="1">
    <location>
        <begin position="6"/>
        <end position="28"/>
    </location>
</feature>
<dbReference type="Proteomes" id="UP000275571">
    <property type="component" value="Plasmid cp33"/>
</dbReference>